<sequence>MSKLFSTYKIKNLTLKNRLAMSPMCMYSVETDDGVANDFHFAHYVSRAAGQVGLIVLEATAVQAVGRISHGDLGLWNDEQIPALKRIVDGVHYHEAAIGIQLAHAGRKAVLDVDPVAPSAVAFDDESKKPHELTAAEIEEVVADFKKAAFRAKEAGFDVIEIHAAHGYLLHEFLSPISNLRDDEYGGPAGNRYRVLGDVIKAVREVWDGPLFVRISATDYAHGGLTVDDYIPFAKWMKADGANLLDVSSGALVNTVPKVFPGYQVPFAEKIRTGAGIATGAVGLITTGVQAEEILQNERADLIFLGRELLRDPYWARTAAKDVRGEVTPPEQYSRGGW</sequence>
<dbReference type="InterPro" id="IPR001155">
    <property type="entry name" value="OxRdtase_FMN_N"/>
</dbReference>
<keyword evidence="2" id="KW-0285">Flavoprotein</keyword>
<name>A0A1S7FRX5_9LIST</name>
<keyword evidence="3" id="KW-0288">FMN</keyword>
<dbReference type="EMBL" id="CP011102">
    <property type="protein sequence ID" value="AQY50127.1"/>
    <property type="molecule type" value="Genomic_DNA"/>
</dbReference>
<accession>A0A1S7FRX5</accession>
<dbReference type="GO" id="GO:0003959">
    <property type="term" value="F:NADPH dehydrogenase activity"/>
    <property type="evidence" value="ECO:0007669"/>
    <property type="project" value="UniProtKB-EC"/>
</dbReference>
<evidence type="ECO:0000313" key="8">
    <source>
        <dbReference type="Proteomes" id="UP000223060"/>
    </source>
</evidence>
<comment type="cofactor">
    <cofactor evidence="1">
        <name>FMN</name>
        <dbReference type="ChEBI" id="CHEBI:58210"/>
    </cofactor>
</comment>
<keyword evidence="8" id="KW-1185">Reference proteome</keyword>
<keyword evidence="4" id="KW-0521">NADP</keyword>
<evidence type="ECO:0000256" key="3">
    <source>
        <dbReference type="ARBA" id="ARBA00022643"/>
    </source>
</evidence>
<dbReference type="GO" id="GO:0050661">
    <property type="term" value="F:NADP binding"/>
    <property type="evidence" value="ECO:0007669"/>
    <property type="project" value="InterPro"/>
</dbReference>
<evidence type="ECO:0000259" key="6">
    <source>
        <dbReference type="Pfam" id="PF00724"/>
    </source>
</evidence>
<dbReference type="InterPro" id="IPR013785">
    <property type="entry name" value="Aldolase_TIM"/>
</dbReference>
<dbReference type="Gene3D" id="3.20.20.70">
    <property type="entry name" value="Aldolase class I"/>
    <property type="match status" value="1"/>
</dbReference>
<proteinExistence type="predicted"/>
<keyword evidence="5 7" id="KW-0560">Oxidoreductase</keyword>
<evidence type="ECO:0000256" key="2">
    <source>
        <dbReference type="ARBA" id="ARBA00022630"/>
    </source>
</evidence>
<dbReference type="AlphaFoldDB" id="A0A1S7FRX5"/>
<dbReference type="PANTHER" id="PTHR43303">
    <property type="entry name" value="NADPH DEHYDROGENASE C23G7.10C-RELATED"/>
    <property type="match status" value="1"/>
</dbReference>
<dbReference type="KEGG" id="lwi:UE46_03140"/>
<dbReference type="InterPro" id="IPR044152">
    <property type="entry name" value="YqjM-like"/>
</dbReference>
<dbReference type="Pfam" id="PF00724">
    <property type="entry name" value="Oxidored_FMN"/>
    <property type="match status" value="1"/>
</dbReference>
<dbReference type="RefSeq" id="WP_036062068.1">
    <property type="nucleotide sequence ID" value="NZ_CP011102.1"/>
</dbReference>
<organism evidence="7 8">
    <name type="scientific">Listeria weihenstephanensis</name>
    <dbReference type="NCBI Taxonomy" id="1006155"/>
    <lineage>
        <taxon>Bacteria</taxon>
        <taxon>Bacillati</taxon>
        <taxon>Bacillota</taxon>
        <taxon>Bacilli</taxon>
        <taxon>Bacillales</taxon>
        <taxon>Listeriaceae</taxon>
        <taxon>Listeria</taxon>
    </lineage>
</organism>
<evidence type="ECO:0000256" key="4">
    <source>
        <dbReference type="ARBA" id="ARBA00022857"/>
    </source>
</evidence>
<feature type="domain" description="NADH:flavin oxidoreductase/NADH oxidase N-terminal" evidence="6">
    <location>
        <begin position="3"/>
        <end position="323"/>
    </location>
</feature>
<dbReference type="CDD" id="cd02932">
    <property type="entry name" value="OYE_YqiM_FMN"/>
    <property type="match status" value="1"/>
</dbReference>
<evidence type="ECO:0000256" key="5">
    <source>
        <dbReference type="ARBA" id="ARBA00023002"/>
    </source>
</evidence>
<dbReference type="PANTHER" id="PTHR43303:SF4">
    <property type="entry name" value="NADPH DEHYDROGENASE C23G7.10C-RELATED"/>
    <property type="match status" value="1"/>
</dbReference>
<dbReference type="NCBIfam" id="NF010047">
    <property type="entry name" value="PRK13523.1"/>
    <property type="match status" value="1"/>
</dbReference>
<dbReference type="EC" id="1.6.99.1" evidence="7"/>
<reference evidence="8" key="1">
    <citation type="submission" date="2015-03" db="EMBL/GenBank/DDBJ databases">
        <authorList>
            <person name="Ferrari E."/>
            <person name="Walter M.C."/>
            <person name="Huptas C."/>
            <person name="Scherer S."/>
            <person name="Mueller-Herbst S."/>
        </authorList>
    </citation>
    <scope>NUCLEOTIDE SEQUENCE [LARGE SCALE GENOMIC DNA]</scope>
    <source>
        <strain evidence="8">LWP01</strain>
    </source>
</reference>
<dbReference type="GO" id="GO:0010181">
    <property type="term" value="F:FMN binding"/>
    <property type="evidence" value="ECO:0007669"/>
    <property type="project" value="InterPro"/>
</dbReference>
<dbReference type="Proteomes" id="UP000223060">
    <property type="component" value="Chromosome"/>
</dbReference>
<dbReference type="SUPFAM" id="SSF51395">
    <property type="entry name" value="FMN-linked oxidoreductases"/>
    <property type="match status" value="1"/>
</dbReference>
<evidence type="ECO:0000256" key="1">
    <source>
        <dbReference type="ARBA" id="ARBA00001917"/>
    </source>
</evidence>
<evidence type="ECO:0000313" key="7">
    <source>
        <dbReference type="EMBL" id="AQY50127.1"/>
    </source>
</evidence>
<protein>
    <submittedName>
        <fullName evidence="7">NADPH dehydrogenase</fullName>
        <ecNumber evidence="7">1.6.99.1</ecNumber>
    </submittedName>
</protein>
<gene>
    <name evidence="7" type="ORF">UE46_03140</name>
</gene>